<proteinExistence type="predicted"/>
<keyword evidence="1" id="KW-0732">Signal</keyword>
<dbReference type="OrthoDB" id="8481241at2"/>
<reference evidence="2 3" key="1">
    <citation type="submission" date="2017-09" db="EMBL/GenBank/DDBJ databases">
        <authorList>
            <person name="Ehlers B."/>
            <person name="Leendertz F.H."/>
        </authorList>
    </citation>
    <scope>NUCLEOTIDE SEQUENCE [LARGE SCALE GENOMIC DNA]</scope>
    <source>
        <strain evidence="2 3">CGMCC 1.12662</strain>
    </source>
</reference>
<accession>A0A285J1S5</accession>
<feature type="signal peptide" evidence="1">
    <location>
        <begin position="1"/>
        <end position="31"/>
    </location>
</feature>
<organism evidence="2 3">
    <name type="scientific">Pseudooceanicola antarcticus</name>
    <dbReference type="NCBI Taxonomy" id="1247613"/>
    <lineage>
        <taxon>Bacteria</taxon>
        <taxon>Pseudomonadati</taxon>
        <taxon>Pseudomonadota</taxon>
        <taxon>Alphaproteobacteria</taxon>
        <taxon>Rhodobacterales</taxon>
        <taxon>Paracoccaceae</taxon>
        <taxon>Pseudooceanicola</taxon>
    </lineage>
</organism>
<gene>
    <name evidence="2" type="ORF">SAMN06297129_2773</name>
</gene>
<evidence type="ECO:0000313" key="3">
    <source>
        <dbReference type="Proteomes" id="UP000231655"/>
    </source>
</evidence>
<evidence type="ECO:0000256" key="1">
    <source>
        <dbReference type="SAM" id="SignalP"/>
    </source>
</evidence>
<dbReference type="EMBL" id="OBEA01000005">
    <property type="protein sequence ID" value="SNY54214.1"/>
    <property type="molecule type" value="Genomic_DNA"/>
</dbReference>
<feature type="chain" id="PRO_5012086285" evidence="1">
    <location>
        <begin position="32"/>
        <end position="217"/>
    </location>
</feature>
<evidence type="ECO:0000313" key="2">
    <source>
        <dbReference type="EMBL" id="SNY54214.1"/>
    </source>
</evidence>
<dbReference type="RefSeq" id="WP_143516924.1">
    <property type="nucleotide sequence ID" value="NZ_OBEA01000005.1"/>
</dbReference>
<name>A0A285J1S5_9RHOB</name>
<sequence length="217" mass="24281">MFNQCTAKITRYWRHMLGALSLSLISGSASGEQGDTFLPSQARVGIVDFAYLEVSDQVSDNCWTNSDTIRAKSRLSFEREGIPVLGYDPAFFGTRVVFAKVTAFGFRTSGVCAVSARFSVSAPVDNRWVSSETGEGYYLDYWATVFERNSIFSNGTNVNQQLAEFYEAAVSDFVSDWISANRTEEVRRFRQNFPKQDGMPMSQEELDAWIASLAGQE</sequence>
<protein>
    <submittedName>
        <fullName evidence="2">Uncharacterized protein</fullName>
    </submittedName>
</protein>
<dbReference type="AlphaFoldDB" id="A0A285J1S5"/>
<dbReference type="Proteomes" id="UP000231655">
    <property type="component" value="Unassembled WGS sequence"/>
</dbReference>